<proteinExistence type="predicted"/>
<dbReference type="RefSeq" id="WP_206584850.1">
    <property type="nucleotide sequence ID" value="NZ_JAFKCU010000001.1"/>
</dbReference>
<evidence type="ECO:0000313" key="2">
    <source>
        <dbReference type="Proteomes" id="UP000664480"/>
    </source>
</evidence>
<reference evidence="1 2" key="1">
    <citation type="submission" date="2021-03" db="EMBL/GenBank/DDBJ databases">
        <title>novel species isolated from a fishpond in China.</title>
        <authorList>
            <person name="Lu H."/>
            <person name="Cai Z."/>
        </authorList>
    </citation>
    <scope>NUCLEOTIDE SEQUENCE [LARGE SCALE GENOMIC DNA]</scope>
    <source>
        <strain evidence="1 2">YJ13C</strain>
    </source>
</reference>
<evidence type="ECO:0008006" key="3">
    <source>
        <dbReference type="Google" id="ProtNLM"/>
    </source>
</evidence>
<keyword evidence="2" id="KW-1185">Reference proteome</keyword>
<organism evidence="1 2">
    <name type="scientific">Algoriphagus pacificus</name>
    <dbReference type="NCBI Taxonomy" id="2811234"/>
    <lineage>
        <taxon>Bacteria</taxon>
        <taxon>Pseudomonadati</taxon>
        <taxon>Bacteroidota</taxon>
        <taxon>Cytophagia</taxon>
        <taxon>Cytophagales</taxon>
        <taxon>Cyclobacteriaceae</taxon>
        <taxon>Algoriphagus</taxon>
    </lineage>
</organism>
<accession>A0ABS3CAQ4</accession>
<dbReference type="Proteomes" id="UP000664480">
    <property type="component" value="Unassembled WGS sequence"/>
</dbReference>
<protein>
    <recommendedName>
        <fullName evidence="3">Restriction endonuclease</fullName>
    </recommendedName>
</protein>
<dbReference type="InterPro" id="IPR046233">
    <property type="entry name" value="DUF6266"/>
</dbReference>
<name>A0ABS3CAQ4_9BACT</name>
<comment type="caution">
    <text evidence="1">The sequence shown here is derived from an EMBL/GenBank/DDBJ whole genome shotgun (WGS) entry which is preliminary data.</text>
</comment>
<sequence>MGIIQNNLFGAIRGSMGNLVFYQLNGKTVVRQKPGPRKKPASERQLYQQEAFKIGQKFVTPLREALNFTLKKRKNGFESGANRTLSWVIKNAIINENKMPVLHPEKVKVTKGWLASPDGALAERISPFQIEVKWTPDAWQGSGREEDRLFLICYAVEAKKVHTIYEGNYRKSGNQLVELPWAEPELGEVYIYVSFYSQNGYVRDFSDSVCLGRI</sequence>
<dbReference type="EMBL" id="JAFKCU010000001">
    <property type="protein sequence ID" value="MBN7814192.1"/>
    <property type="molecule type" value="Genomic_DNA"/>
</dbReference>
<dbReference type="Pfam" id="PF19781">
    <property type="entry name" value="DUF6266"/>
    <property type="match status" value="1"/>
</dbReference>
<evidence type="ECO:0000313" key="1">
    <source>
        <dbReference type="EMBL" id="MBN7814192.1"/>
    </source>
</evidence>
<gene>
    <name evidence="1" type="ORF">J0A69_02075</name>
</gene>